<protein>
    <submittedName>
        <fullName evidence="2">Amidohydrolase</fullName>
    </submittedName>
</protein>
<evidence type="ECO:0000313" key="3">
    <source>
        <dbReference type="Proteomes" id="UP000271590"/>
    </source>
</evidence>
<dbReference type="AlphaFoldDB" id="A0A3P3EJP3"/>
<dbReference type="GO" id="GO:0016787">
    <property type="term" value="F:hydrolase activity"/>
    <property type="evidence" value="ECO:0007669"/>
    <property type="project" value="UniProtKB-KW"/>
</dbReference>
<dbReference type="InterPro" id="IPR052358">
    <property type="entry name" value="Aro_Compnd_Degr_Hydrolases"/>
</dbReference>
<feature type="domain" description="Amidohydrolase-related" evidence="1">
    <location>
        <begin position="11"/>
        <end position="274"/>
    </location>
</feature>
<dbReference type="InterPro" id="IPR006680">
    <property type="entry name" value="Amidohydro-rel"/>
</dbReference>
<name>A0A3P3EJP3_9BURK</name>
<dbReference type="RefSeq" id="WP_124960645.1">
    <property type="nucleotide sequence ID" value="NZ_CBFHCE010000033.1"/>
</dbReference>
<dbReference type="SUPFAM" id="SSF51556">
    <property type="entry name" value="Metallo-dependent hydrolases"/>
    <property type="match status" value="1"/>
</dbReference>
<organism evidence="2 3">
    <name type="scientific">Variovorax beijingensis</name>
    <dbReference type="NCBI Taxonomy" id="2496117"/>
    <lineage>
        <taxon>Bacteria</taxon>
        <taxon>Pseudomonadati</taxon>
        <taxon>Pseudomonadota</taxon>
        <taxon>Betaproteobacteria</taxon>
        <taxon>Burkholderiales</taxon>
        <taxon>Comamonadaceae</taxon>
        <taxon>Variovorax</taxon>
    </lineage>
</organism>
<evidence type="ECO:0000259" key="1">
    <source>
        <dbReference type="Pfam" id="PF04909"/>
    </source>
</evidence>
<dbReference type="Proteomes" id="UP000271590">
    <property type="component" value="Unassembled WGS sequence"/>
</dbReference>
<proteinExistence type="predicted"/>
<evidence type="ECO:0000313" key="2">
    <source>
        <dbReference type="EMBL" id="RRH85608.1"/>
    </source>
</evidence>
<dbReference type="Gene3D" id="3.20.20.140">
    <property type="entry name" value="Metal-dependent hydrolases"/>
    <property type="match status" value="1"/>
</dbReference>
<keyword evidence="2" id="KW-0378">Hydrolase</keyword>
<dbReference type="Pfam" id="PF04909">
    <property type="entry name" value="Amidohydro_2"/>
    <property type="match status" value="1"/>
</dbReference>
<reference evidence="2 3" key="1">
    <citation type="submission" date="2018-11" db="EMBL/GenBank/DDBJ databases">
        <title>The genome of Variovorax sp T529.</title>
        <authorList>
            <person name="Gao J."/>
        </authorList>
    </citation>
    <scope>NUCLEOTIDE SEQUENCE [LARGE SCALE GENOMIC DNA]</scope>
    <source>
        <strain evidence="2 3">T529</strain>
    </source>
</reference>
<dbReference type="PANTHER" id="PTHR35563">
    <property type="entry name" value="BARREL METAL-DEPENDENT HYDROLASE, PUTATIVE (AFU_ORTHOLOGUE AFUA_1G16240)-RELATED"/>
    <property type="match status" value="1"/>
</dbReference>
<sequence length="274" mass="29296">MNTAPHAPAGWDCHAHLFGPYHRFPLAPERSYTPPEAVAPQYLALLARLGLGHGVLVHPSAYGEDHSLLLHALAAHANLRGVVVVQPGSRLALSGLHGKGVRGARFSHRSGAGSNFAGSASYDDLRALAPALADAGLHAELWTDVQALPGIAADLKALPVPVVIDHMGGFDVAAGVDAPGFRVLLELLASGRTWVKLCAYRNLLDAPDWQAGRAFQQKMIEANPERLVWGSDWPHLRVAPSPDTAALLAMFKDWAGNDEVVRQVLEANPAVLYR</sequence>
<dbReference type="InterPro" id="IPR032466">
    <property type="entry name" value="Metal_Hydrolase"/>
</dbReference>
<dbReference type="PANTHER" id="PTHR35563:SF2">
    <property type="entry name" value="BARREL METAL-DEPENDENT HYDROLASE, PUTATIVE (AFU_ORTHOLOGUE AFUA_1G16240)-RELATED"/>
    <property type="match status" value="1"/>
</dbReference>
<dbReference type="EMBL" id="RQXU01000016">
    <property type="protein sequence ID" value="RRH85608.1"/>
    <property type="molecule type" value="Genomic_DNA"/>
</dbReference>
<comment type="caution">
    <text evidence="2">The sequence shown here is derived from an EMBL/GenBank/DDBJ whole genome shotgun (WGS) entry which is preliminary data.</text>
</comment>
<accession>A0A3P3EJP3</accession>
<gene>
    <name evidence="2" type="ORF">EH244_23045</name>
</gene>